<dbReference type="PANTHER" id="PTHR43525">
    <property type="entry name" value="PROTEIN MALY"/>
    <property type="match status" value="1"/>
</dbReference>
<dbReference type="EMBL" id="AEBR01000026">
    <property type="protein sequence ID" value="EFM83374.1"/>
    <property type="molecule type" value="Genomic_DNA"/>
</dbReference>
<keyword evidence="7" id="KW-0032">Aminotransferase</keyword>
<dbReference type="PANTHER" id="PTHR43525:SF1">
    <property type="entry name" value="PROTEIN MALY"/>
    <property type="match status" value="1"/>
</dbReference>
<dbReference type="InterPro" id="IPR015424">
    <property type="entry name" value="PyrdxlP-dep_Trfase"/>
</dbReference>
<dbReference type="HOGENOM" id="CLU_017584_15_0_9"/>
<evidence type="ECO:0000256" key="5">
    <source>
        <dbReference type="ARBA" id="ARBA00037974"/>
    </source>
</evidence>
<dbReference type="Gene3D" id="3.90.1150.10">
    <property type="entry name" value="Aspartate Aminotransferase, domain 1"/>
    <property type="match status" value="1"/>
</dbReference>
<comment type="similarity">
    <text evidence="5">Belongs to the class-II pyridoxal-phosphate-dependent aminotransferase family. MalY/PatB cystathionine beta-lyase subfamily.</text>
</comment>
<keyword evidence="4" id="KW-0456">Lyase</keyword>
<dbReference type="InterPro" id="IPR004839">
    <property type="entry name" value="Aminotransferase_I/II_large"/>
</dbReference>
<dbReference type="InterPro" id="IPR051798">
    <property type="entry name" value="Class-II_PLP-Dep_Aminotrans"/>
</dbReference>
<comment type="caution">
    <text evidence="7">The sequence shown here is derived from an EMBL/GenBank/DDBJ whole genome shotgun (WGS) entry which is preliminary data.</text>
</comment>
<protein>
    <recommendedName>
        <fullName evidence="2">cysteine-S-conjugate beta-lyase</fullName>
        <ecNumber evidence="2">4.4.1.13</ecNumber>
    </recommendedName>
</protein>
<dbReference type="Proteomes" id="UP000004846">
    <property type="component" value="Unassembled WGS sequence"/>
</dbReference>
<evidence type="ECO:0000256" key="2">
    <source>
        <dbReference type="ARBA" id="ARBA00012224"/>
    </source>
</evidence>
<keyword evidence="7" id="KW-0808">Transferase</keyword>
<keyword evidence="3" id="KW-0663">Pyridoxal phosphate</keyword>
<dbReference type="AlphaFoldDB" id="A0A125W7V5"/>
<evidence type="ECO:0000313" key="7">
    <source>
        <dbReference type="EMBL" id="EFM83374.1"/>
    </source>
</evidence>
<reference evidence="7 8" key="1">
    <citation type="submission" date="2010-07" db="EMBL/GenBank/DDBJ databases">
        <authorList>
            <person name="Sid Ahmed O."/>
        </authorList>
    </citation>
    <scope>NUCLEOTIDE SEQUENCE [LARGE SCALE GENOMIC DNA]</scope>
    <source>
        <strain evidence="7 8">TX4248</strain>
    </source>
</reference>
<feature type="domain" description="Aminotransferase class I/classII large" evidence="6">
    <location>
        <begin position="64"/>
        <end position="383"/>
    </location>
</feature>
<dbReference type="NCBIfam" id="TIGR04350">
    <property type="entry name" value="C_S_lyase_PatB"/>
    <property type="match status" value="1"/>
</dbReference>
<dbReference type="SUPFAM" id="SSF53383">
    <property type="entry name" value="PLP-dependent transferases"/>
    <property type="match status" value="1"/>
</dbReference>
<sequence length="388" mass="44327">MFNFNETIDRRHTNCVKWDTVETSYHEKDLLPLWVADMDFKVHQPILDALSQVIEQGILGYAVAPNELYQAIQDWQRQHHQLIVEKEEILFNSGVVPSLATAVQAYTAPADSVMICDPVYPPFADVVKQNERRLVRHSLLEVNGHYEVDLVKMEQQIIEEKVKLLLFCNPHNPGGRVWTKEELLAIGRLCQKHQVTVVSDEIHQDLIFKPHTFTSFTVADEAFKEFTVTLTAATKTFNLAGIKNSMLFIPNEKLRQSFVSLQDKNHQGGINTFGYVGTAAAYQTGEEWLTALLDYLKENIDFALSFFREELPSVRVMEPEGTYLLWLDFSSYSLTDRELRDTLIHKGKVVLNPGISFGPQGSQHMRLNLACSKETLEEGLLRIKKAFN</sequence>
<accession>A0A125W7V5</accession>
<dbReference type="InterPro" id="IPR015421">
    <property type="entry name" value="PyrdxlP-dep_Trfase_major"/>
</dbReference>
<evidence type="ECO:0000256" key="3">
    <source>
        <dbReference type="ARBA" id="ARBA00022898"/>
    </source>
</evidence>
<gene>
    <name evidence="7" type="ORF">HMPREF9498_00954</name>
</gene>
<name>A0A125W7V5_ENTFL</name>
<dbReference type="RefSeq" id="WP_002355155.1">
    <property type="nucleotide sequence ID" value="NZ_GL454431.1"/>
</dbReference>
<evidence type="ECO:0000259" key="6">
    <source>
        <dbReference type="Pfam" id="PF00155"/>
    </source>
</evidence>
<dbReference type="InterPro" id="IPR027619">
    <property type="entry name" value="C-S_lyase_PatB-like"/>
</dbReference>
<dbReference type="Gene3D" id="3.40.640.10">
    <property type="entry name" value="Type I PLP-dependent aspartate aminotransferase-like (Major domain)"/>
    <property type="match status" value="1"/>
</dbReference>
<dbReference type="Pfam" id="PF00155">
    <property type="entry name" value="Aminotran_1_2"/>
    <property type="match status" value="1"/>
</dbReference>
<dbReference type="InterPro" id="IPR015422">
    <property type="entry name" value="PyrdxlP-dep_Trfase_small"/>
</dbReference>
<dbReference type="GO" id="GO:0047804">
    <property type="term" value="F:cysteine-S-conjugate beta-lyase activity"/>
    <property type="evidence" value="ECO:0007669"/>
    <property type="project" value="UniProtKB-EC"/>
</dbReference>
<dbReference type="GO" id="GO:0008483">
    <property type="term" value="F:transaminase activity"/>
    <property type="evidence" value="ECO:0007669"/>
    <property type="project" value="UniProtKB-KW"/>
</dbReference>
<comment type="cofactor">
    <cofactor evidence="1">
        <name>pyridoxal 5'-phosphate</name>
        <dbReference type="ChEBI" id="CHEBI:597326"/>
    </cofactor>
</comment>
<dbReference type="EC" id="4.4.1.13" evidence="2"/>
<dbReference type="GO" id="GO:0030170">
    <property type="term" value="F:pyridoxal phosphate binding"/>
    <property type="evidence" value="ECO:0007669"/>
    <property type="project" value="InterPro"/>
</dbReference>
<evidence type="ECO:0000256" key="1">
    <source>
        <dbReference type="ARBA" id="ARBA00001933"/>
    </source>
</evidence>
<evidence type="ECO:0000313" key="8">
    <source>
        <dbReference type="Proteomes" id="UP000004846"/>
    </source>
</evidence>
<proteinExistence type="inferred from homology"/>
<dbReference type="CDD" id="cd00609">
    <property type="entry name" value="AAT_like"/>
    <property type="match status" value="1"/>
</dbReference>
<evidence type="ECO:0000256" key="4">
    <source>
        <dbReference type="ARBA" id="ARBA00023239"/>
    </source>
</evidence>
<organism evidence="7 8">
    <name type="scientific">Enterococcus faecalis TX4248</name>
    <dbReference type="NCBI Taxonomy" id="749495"/>
    <lineage>
        <taxon>Bacteria</taxon>
        <taxon>Bacillati</taxon>
        <taxon>Bacillota</taxon>
        <taxon>Bacilli</taxon>
        <taxon>Lactobacillales</taxon>
        <taxon>Enterococcaceae</taxon>
        <taxon>Enterococcus</taxon>
    </lineage>
</organism>